<organism evidence="2 3">
    <name type="scientific">Brevundimonas lenta</name>
    <dbReference type="NCBI Taxonomy" id="424796"/>
    <lineage>
        <taxon>Bacteria</taxon>
        <taxon>Pseudomonadati</taxon>
        <taxon>Pseudomonadota</taxon>
        <taxon>Alphaproteobacteria</taxon>
        <taxon>Caulobacterales</taxon>
        <taxon>Caulobacteraceae</taxon>
        <taxon>Brevundimonas</taxon>
    </lineage>
</organism>
<dbReference type="InterPro" id="IPR013783">
    <property type="entry name" value="Ig-like_fold"/>
</dbReference>
<dbReference type="InterPro" id="IPR050643">
    <property type="entry name" value="Periplasmic_pilus_chap"/>
</dbReference>
<dbReference type="SUPFAM" id="SSF49354">
    <property type="entry name" value="PapD-like"/>
    <property type="match status" value="1"/>
</dbReference>
<dbReference type="AlphaFoldDB" id="A0A7W6NQI8"/>
<evidence type="ECO:0000313" key="3">
    <source>
        <dbReference type="Proteomes" id="UP000529946"/>
    </source>
</evidence>
<feature type="domain" description="Pili assembly chaperone N-terminal" evidence="1">
    <location>
        <begin position="26"/>
        <end position="145"/>
    </location>
</feature>
<dbReference type="InterPro" id="IPR016147">
    <property type="entry name" value="Pili_assmbl_chaperone_N"/>
</dbReference>
<dbReference type="Pfam" id="PF00345">
    <property type="entry name" value="PapD_N"/>
    <property type="match status" value="1"/>
</dbReference>
<reference evidence="2 3" key="1">
    <citation type="submission" date="2020-08" db="EMBL/GenBank/DDBJ databases">
        <title>Genomic Encyclopedia of Type Strains, Phase IV (KMG-IV): sequencing the most valuable type-strain genomes for metagenomic binning, comparative biology and taxonomic classification.</title>
        <authorList>
            <person name="Goeker M."/>
        </authorList>
    </citation>
    <scope>NUCLEOTIDE SEQUENCE [LARGE SCALE GENOMIC DNA]</scope>
    <source>
        <strain evidence="2 3">DSM 23960</strain>
    </source>
</reference>
<keyword evidence="3" id="KW-1185">Reference proteome</keyword>
<dbReference type="PANTHER" id="PTHR30251">
    <property type="entry name" value="PILUS ASSEMBLY CHAPERONE"/>
    <property type="match status" value="1"/>
</dbReference>
<evidence type="ECO:0000259" key="1">
    <source>
        <dbReference type="Pfam" id="PF00345"/>
    </source>
</evidence>
<dbReference type="InterPro" id="IPR008962">
    <property type="entry name" value="PapD-like_sf"/>
</dbReference>
<comment type="caution">
    <text evidence="2">The sequence shown here is derived from an EMBL/GenBank/DDBJ whole genome shotgun (WGS) entry which is preliminary data.</text>
</comment>
<dbReference type="Gene3D" id="2.60.40.10">
    <property type="entry name" value="Immunoglobulins"/>
    <property type="match status" value="1"/>
</dbReference>
<name>A0A7W6NQI8_9CAUL</name>
<dbReference type="PANTHER" id="PTHR30251:SF4">
    <property type="entry name" value="SLR1668 PROTEIN"/>
    <property type="match status" value="1"/>
</dbReference>
<dbReference type="GO" id="GO:0071555">
    <property type="term" value="P:cell wall organization"/>
    <property type="evidence" value="ECO:0007669"/>
    <property type="project" value="InterPro"/>
</dbReference>
<dbReference type="EMBL" id="JACIDM010000003">
    <property type="protein sequence ID" value="MBB4083958.1"/>
    <property type="molecule type" value="Genomic_DNA"/>
</dbReference>
<sequence>MPKIGAFAAVIAAAVLVAFPVAAGSLEIGPIRVQMIGPERTATLTIRNVDSAATNVQIRTVDWSQPNGIDDYSPSAVLLASPPLVTLGPGESQVIRLVVEHMPDSPRERAFRLILDEIPPQQEASATGVQTAIRALVPVFVTPSTASRPSLRWTAVRSGDGVVLTAINDGDTRERLIDLQVTVNGQPVVDAPLEGYVLSGGSRAWTLTSGAAQAASLAVSAEGEYGTVQANVPVTP</sequence>
<accession>A0A7W6NQI8</accession>
<dbReference type="GO" id="GO:0030288">
    <property type="term" value="C:outer membrane-bounded periplasmic space"/>
    <property type="evidence" value="ECO:0007669"/>
    <property type="project" value="InterPro"/>
</dbReference>
<proteinExistence type="predicted"/>
<dbReference type="RefSeq" id="WP_183205095.1">
    <property type="nucleotide sequence ID" value="NZ_BAAAER010000003.1"/>
</dbReference>
<protein>
    <submittedName>
        <fullName evidence="2">Fimbrial chaperone protein</fullName>
    </submittedName>
</protein>
<dbReference type="Proteomes" id="UP000529946">
    <property type="component" value="Unassembled WGS sequence"/>
</dbReference>
<gene>
    <name evidence="2" type="ORF">GGR12_002846</name>
</gene>
<evidence type="ECO:0000313" key="2">
    <source>
        <dbReference type="EMBL" id="MBB4083958.1"/>
    </source>
</evidence>